<gene>
    <name evidence="1" type="ORF">F5148DRAFT_1282039</name>
</gene>
<sequence>MPVPELQKFIVAINDEFPLLEFLYVGTEAKNDMSLVLSTSFRAPRLRHLVLHHFALPIGSPLLMAPVSLVTLSFLRIHPSTSFRPIDLLRRLSLMPQLETLGILFHSFVPDSDIVRELLDPSTMVHATLPNLRWFGFGGASAYLDALLPRITTPLLEKLQLRFADELIFSVSRLLPYMSTAKNLKLISADVYFDASGVDVKVYPCEGAKIYSFWLDVACEDIDFQVYSIAEVLDDLSPIFSAVEHLTLASANNNLSPDLYDEFDRSQWRKLLRSFSKVKVLLIGDELVGEVSRCLRSKEEELPLELLPELKELSYPAGREDGDRFTDFIEARQNAGRPLIVVRR</sequence>
<protein>
    <submittedName>
        <fullName evidence="1">Uncharacterized protein</fullName>
    </submittedName>
</protein>
<reference evidence="1" key="1">
    <citation type="submission" date="2021-03" db="EMBL/GenBank/DDBJ databases">
        <title>Evolutionary priming and transition to the ectomycorrhizal habit in an iconic lineage of mushroom-forming fungi: is preadaptation a requirement?</title>
        <authorList>
            <consortium name="DOE Joint Genome Institute"/>
            <person name="Looney B.P."/>
            <person name="Miyauchi S."/>
            <person name="Morin E."/>
            <person name="Drula E."/>
            <person name="Courty P.E."/>
            <person name="Chicoki N."/>
            <person name="Fauchery L."/>
            <person name="Kohler A."/>
            <person name="Kuo A."/>
            <person name="LaButti K."/>
            <person name="Pangilinan J."/>
            <person name="Lipzen A."/>
            <person name="Riley R."/>
            <person name="Andreopoulos W."/>
            <person name="He G."/>
            <person name="Johnson J."/>
            <person name="Barry K.W."/>
            <person name="Grigoriev I.V."/>
            <person name="Nagy L."/>
            <person name="Hibbett D."/>
            <person name="Henrissat B."/>
            <person name="Matheny P.B."/>
            <person name="Labbe J."/>
            <person name="Martin A.F."/>
        </authorList>
    </citation>
    <scope>NUCLEOTIDE SEQUENCE</scope>
    <source>
        <strain evidence="1">BPL698</strain>
    </source>
</reference>
<evidence type="ECO:0000313" key="2">
    <source>
        <dbReference type="Proteomes" id="UP001207468"/>
    </source>
</evidence>
<dbReference type="EMBL" id="JAGFNK010000044">
    <property type="protein sequence ID" value="KAI9510342.1"/>
    <property type="molecule type" value="Genomic_DNA"/>
</dbReference>
<dbReference type="Proteomes" id="UP001207468">
    <property type="component" value="Unassembled WGS sequence"/>
</dbReference>
<keyword evidence="2" id="KW-1185">Reference proteome</keyword>
<accession>A0ACC0UGW9</accession>
<organism evidence="1 2">
    <name type="scientific">Russula earlei</name>
    <dbReference type="NCBI Taxonomy" id="71964"/>
    <lineage>
        <taxon>Eukaryota</taxon>
        <taxon>Fungi</taxon>
        <taxon>Dikarya</taxon>
        <taxon>Basidiomycota</taxon>
        <taxon>Agaricomycotina</taxon>
        <taxon>Agaricomycetes</taxon>
        <taxon>Russulales</taxon>
        <taxon>Russulaceae</taxon>
        <taxon>Russula</taxon>
    </lineage>
</organism>
<evidence type="ECO:0000313" key="1">
    <source>
        <dbReference type="EMBL" id="KAI9510342.1"/>
    </source>
</evidence>
<comment type="caution">
    <text evidence="1">The sequence shown here is derived from an EMBL/GenBank/DDBJ whole genome shotgun (WGS) entry which is preliminary data.</text>
</comment>
<name>A0ACC0UGW9_9AGAM</name>
<proteinExistence type="predicted"/>